<accession>A0AA87UW52</accession>
<dbReference type="RefSeq" id="WP_186808086.1">
    <property type="nucleotide sequence ID" value="NZ_BJUU01000002.1"/>
</dbReference>
<reference evidence="3 4" key="1">
    <citation type="submission" date="2019-07" db="EMBL/GenBank/DDBJ databases">
        <title>Whole genome shotgun sequence of Agrococcus baldri NBRC 103055.</title>
        <authorList>
            <person name="Hosoyama A."/>
            <person name="Uohara A."/>
            <person name="Ohji S."/>
            <person name="Ichikawa N."/>
        </authorList>
    </citation>
    <scope>NUCLEOTIDE SEQUENCE [LARGE SCALE GENOMIC DNA]</scope>
    <source>
        <strain evidence="3 4">NBRC 103055</strain>
    </source>
</reference>
<evidence type="ECO:0000256" key="2">
    <source>
        <dbReference type="ARBA" id="ARBA00023002"/>
    </source>
</evidence>
<evidence type="ECO:0000256" key="1">
    <source>
        <dbReference type="ARBA" id="ARBA00006484"/>
    </source>
</evidence>
<proteinExistence type="inferred from homology"/>
<dbReference type="Proteomes" id="UP000321749">
    <property type="component" value="Unassembled WGS sequence"/>
</dbReference>
<dbReference type="SUPFAM" id="SSF51735">
    <property type="entry name" value="NAD(P)-binding Rossmann-fold domains"/>
    <property type="match status" value="1"/>
</dbReference>
<dbReference type="PRINTS" id="PR00081">
    <property type="entry name" value="GDHRDH"/>
</dbReference>
<protein>
    <submittedName>
        <fullName evidence="3">Oxidoreductase</fullName>
    </submittedName>
</protein>
<dbReference type="InterPro" id="IPR036291">
    <property type="entry name" value="NAD(P)-bd_dom_sf"/>
</dbReference>
<dbReference type="CDD" id="cd05233">
    <property type="entry name" value="SDR_c"/>
    <property type="match status" value="1"/>
</dbReference>
<dbReference type="PANTHER" id="PTHR24321:SF15">
    <property type="entry name" value="OXIDOREDUCTASE UCPA"/>
    <property type="match status" value="1"/>
</dbReference>
<gene>
    <name evidence="3" type="ORF">ABA31_04930</name>
</gene>
<dbReference type="PRINTS" id="PR00080">
    <property type="entry name" value="SDRFAMILY"/>
</dbReference>
<keyword evidence="4" id="KW-1185">Reference proteome</keyword>
<dbReference type="Gene3D" id="3.40.50.720">
    <property type="entry name" value="NAD(P)-binding Rossmann-like Domain"/>
    <property type="match status" value="1"/>
</dbReference>
<dbReference type="GO" id="GO:0016491">
    <property type="term" value="F:oxidoreductase activity"/>
    <property type="evidence" value="ECO:0007669"/>
    <property type="project" value="UniProtKB-KW"/>
</dbReference>
<evidence type="ECO:0000313" key="4">
    <source>
        <dbReference type="Proteomes" id="UP000321749"/>
    </source>
</evidence>
<dbReference type="FunFam" id="3.40.50.720:FF:000084">
    <property type="entry name" value="Short-chain dehydrogenase reductase"/>
    <property type="match status" value="1"/>
</dbReference>
<sequence>MRLEGKVAIVTGSAQGIGEVYARKLADEGASVVLVDIKGEEVEANAAAMRAQGARALAVRADLTQDADVAHAVARTVETFGHVDILVNNAALYAGYIHHTMAELPLDYWQRFVDINVTATIRMTQAVIPEMRKRGRGKIINQSSTSGTISGNAYGLTKLAVQGLTVAFARELAEHRINVNCIAPGVTATQATRDHYPGEALDELVANVHLIKRPATEEDHAWALVYLASAESDMVTGQILHTDGGAILLPI</sequence>
<dbReference type="Pfam" id="PF13561">
    <property type="entry name" value="adh_short_C2"/>
    <property type="match status" value="1"/>
</dbReference>
<organism evidence="3 4">
    <name type="scientific">Agrococcus baldri</name>
    <dbReference type="NCBI Taxonomy" id="153730"/>
    <lineage>
        <taxon>Bacteria</taxon>
        <taxon>Bacillati</taxon>
        <taxon>Actinomycetota</taxon>
        <taxon>Actinomycetes</taxon>
        <taxon>Micrococcales</taxon>
        <taxon>Microbacteriaceae</taxon>
        <taxon>Agrococcus</taxon>
    </lineage>
</organism>
<keyword evidence="2" id="KW-0560">Oxidoreductase</keyword>
<comment type="similarity">
    <text evidence="1">Belongs to the short-chain dehydrogenases/reductases (SDR) family.</text>
</comment>
<dbReference type="PANTHER" id="PTHR24321">
    <property type="entry name" value="DEHYDROGENASES, SHORT CHAIN"/>
    <property type="match status" value="1"/>
</dbReference>
<comment type="caution">
    <text evidence="3">The sequence shown here is derived from an EMBL/GenBank/DDBJ whole genome shotgun (WGS) entry which is preliminary data.</text>
</comment>
<dbReference type="InterPro" id="IPR002347">
    <property type="entry name" value="SDR_fam"/>
</dbReference>
<evidence type="ECO:0000313" key="3">
    <source>
        <dbReference type="EMBL" id="GEK79142.1"/>
    </source>
</evidence>
<dbReference type="AlphaFoldDB" id="A0AA87UW52"/>
<dbReference type="EMBL" id="BJUU01000002">
    <property type="protein sequence ID" value="GEK79142.1"/>
    <property type="molecule type" value="Genomic_DNA"/>
</dbReference>
<name>A0AA87UW52_9MICO</name>